<reference evidence="3" key="1">
    <citation type="submission" date="2007-02" db="EMBL/GenBank/DDBJ databases">
        <authorList>
            <person name="DeShazer D."/>
            <person name="Woods D.E."/>
            <person name="Nierman W.C."/>
        </authorList>
    </citation>
    <scope>NUCLEOTIDE SEQUENCE [LARGE SCALE GENOMIC DNA]</scope>
    <source>
        <strain evidence="3">1106a</strain>
    </source>
</reference>
<feature type="compositionally biased region" description="Basic and acidic residues" evidence="1">
    <location>
        <begin position="1"/>
        <end position="13"/>
    </location>
</feature>
<dbReference type="EMBL" id="CP000573">
    <property type="protein sequence ID" value="ABN94468.1"/>
    <property type="molecule type" value="Genomic_DNA"/>
</dbReference>
<evidence type="ECO:0000313" key="2">
    <source>
        <dbReference type="EMBL" id="ABN94468.1"/>
    </source>
</evidence>
<evidence type="ECO:0000313" key="3">
    <source>
        <dbReference type="Proteomes" id="UP000006738"/>
    </source>
</evidence>
<accession>A3P3Y2</accession>
<dbReference type="Proteomes" id="UP000006738">
    <property type="component" value="Chromosome II"/>
</dbReference>
<sequence length="62" mass="6902">MEDQFLRQDEPPKGRARGRPTRRRDATRGTLADLHARRADAPRSPAPARPASPGRETLIATE</sequence>
<dbReference type="HOGENOM" id="CLU_2895355_0_0_4"/>
<organism evidence="2 3">
    <name type="scientific">Burkholderia pseudomallei (strain 1106a)</name>
    <dbReference type="NCBI Taxonomy" id="357348"/>
    <lineage>
        <taxon>Bacteria</taxon>
        <taxon>Pseudomonadati</taxon>
        <taxon>Pseudomonadota</taxon>
        <taxon>Betaproteobacteria</taxon>
        <taxon>Burkholderiales</taxon>
        <taxon>Burkholderiaceae</taxon>
        <taxon>Burkholderia</taxon>
        <taxon>pseudomallei group</taxon>
    </lineage>
</organism>
<proteinExistence type="predicted"/>
<gene>
    <name evidence="2" type="ordered locus">BURPS1106A_A1006</name>
</gene>
<feature type="region of interest" description="Disordered" evidence="1">
    <location>
        <begin position="1"/>
        <end position="62"/>
    </location>
</feature>
<name>A3P3Y2_BURP0</name>
<dbReference type="KEGG" id="bpl:BURPS1106A_A1006"/>
<evidence type="ECO:0000256" key="1">
    <source>
        <dbReference type="SAM" id="MobiDB-lite"/>
    </source>
</evidence>
<protein>
    <submittedName>
        <fullName evidence="2">Uncharacterized protein</fullName>
    </submittedName>
</protein>
<dbReference type="AlphaFoldDB" id="A3P3Y2"/>